<dbReference type="CDD" id="cd04301">
    <property type="entry name" value="NAT_SF"/>
    <property type="match status" value="1"/>
</dbReference>
<dbReference type="GO" id="GO:0043041">
    <property type="term" value="P:amino acid activation for nonribosomal peptide biosynthetic process"/>
    <property type="evidence" value="ECO:0007669"/>
    <property type="project" value="TreeGrafter"/>
</dbReference>
<dbReference type="NCBIfam" id="NF003417">
    <property type="entry name" value="PRK04813.1"/>
    <property type="match status" value="2"/>
</dbReference>
<keyword evidence="7" id="KW-1185">Reference proteome</keyword>
<dbReference type="GO" id="GO:0072330">
    <property type="term" value="P:monocarboxylic acid biosynthetic process"/>
    <property type="evidence" value="ECO:0007669"/>
    <property type="project" value="UniProtKB-ARBA"/>
</dbReference>
<dbReference type="InterPro" id="IPR009081">
    <property type="entry name" value="PP-bd_ACP"/>
</dbReference>
<dbReference type="Pfam" id="PF00550">
    <property type="entry name" value="PP-binding"/>
    <property type="match status" value="2"/>
</dbReference>
<organism evidence="6 7">
    <name type="scientific">Chlorobium phaeobacteroides (strain DSM 266 / SMG 266 / 2430)</name>
    <dbReference type="NCBI Taxonomy" id="290317"/>
    <lineage>
        <taxon>Bacteria</taxon>
        <taxon>Pseudomonadati</taxon>
        <taxon>Chlorobiota</taxon>
        <taxon>Chlorobiia</taxon>
        <taxon>Chlorobiales</taxon>
        <taxon>Chlorobiaceae</taxon>
        <taxon>Chlorobium/Pelodictyon group</taxon>
        <taxon>Chlorobium</taxon>
    </lineage>
</organism>
<dbReference type="SUPFAM" id="SSF56801">
    <property type="entry name" value="Acetyl-CoA synthetase-like"/>
    <property type="match status" value="2"/>
</dbReference>
<dbReference type="OrthoDB" id="4317020at2"/>
<dbReference type="InterPro" id="IPR016181">
    <property type="entry name" value="Acyl_CoA_acyltransferase"/>
</dbReference>
<evidence type="ECO:0000313" key="6">
    <source>
        <dbReference type="EMBL" id="ABL64603.1"/>
    </source>
</evidence>
<dbReference type="PROSITE" id="PS51186">
    <property type="entry name" value="GNAT"/>
    <property type="match status" value="1"/>
</dbReference>
<evidence type="ECO:0000256" key="2">
    <source>
        <dbReference type="ARBA" id="ARBA00022450"/>
    </source>
</evidence>
<sequence length="2151" mass="241705">MKEGITTVENRYGVETPLHYYDISHCLHELFKKQASLNADNPAVIDGTGSLTYRVLDEEADNIAQAIVQRGINRGSFIGLCTTRSSQVISGMLGILKAECAYVHLDPEYPSDRLGYIIDDAGISLILTQQRFTQTFSFCLPSLLLFMDCDQPESYTASIPFSPVEASVSGDPAYVIYTSGTTGKPKGVCCHHKGVVNLLDEFQQRRYLGSEDRCSWWTNLNFDVSVYEIFSSLLAGSALLIVPESVRIDGHAFMDWLHVNDITSAYLPPMMVADFLEWVERNPGKSRMRRLLTGVEPIPENLLLNIQRCVPQLTIINGYGPTETTICATLYTVNSASHHHETTPVGKAVQNMHLHLLDEAGDPVAAGETGEVYIGGVGVSRGYLNQPELNECLFISDPCYKEEGYRMYRTGDLAVFLPDGELAFVGRKDFQVKYMGYRIELGEIEMVLKSHAAIRDAVVMLREDDPGLKKIVAYCVLEISGNVSPKELQLFAGRLLPAYMIPAVFVFLKKIPMTPNGKSDRNALPPPGKESFLAGKDDGYTAPESVMERDVAAVLSGILGISAIGVDDNLFSLGAHSLMATRLCSQIRMRWNVNIPLAFVFENPTVKQIADEIVRKERIGDVPCRITASDAHRTVFPVSLIQKGLWLFQQFQEEGTLFNIPVVVYFSGAIQEQLIKKSFDFLIDRHECLRTVFELEGEELVQRVLPAMQVELMVKDLSGCNQDTKFAELDRIRKEEGLHRFELDKGPLIKLHLVILGESATHLFITFHHLIIDGWGASVLFRELAASYDAFSRGNMPALPDKKISFGDFCLWQLERIKSARLSMQIQYWIEQLKGCSFIQNIPHDYSRPSMPSFSGARCAFSFSPEITKALNEYCLRNNCTMFMYLMTVFQIFIQRYSGRSEIVTGTTIANRNLSDTENIVGLLANSLAIRTDFSGDPKFTELLMQVRKVSLEAFDNQDVPFEIVVENVVQKRERSYHPVFQNLFIFQNTPPPFLHAGDMDFVYEEIGNETAKLDLLLNVEFRKESLFCWIEYNTCLFNADTIERVARDYIWIASHALHETGDPVSSWHFPSIPARNYYATKDNPLALSCCHYLFELQAERTPDNIAVCCDDVQMTFRELNKKANHLAHRLIQRGVGPDIPVGLCLTRSVYLAVGILGILKAGGSYVPLDSQYPEERIRYMAHDSGIRLAVTDEASAHVLSFDREMLLVLLDKSDAVESEHSCDNPVFRAGAENTAYIMYTSGTSGRPKGVMVPHRGVSNLAVSAVNNYALKSSDRVLQFFSVSFDGSVEEIFMTLAVGATLVIRTFNAAISVTDFLFHLEKNEITVLDLPTAFWKELVHGVSRTGIKIPNSLRLVIIGGEQASVTDFQKWQKVCGGRVRLINTYGPTECSAVSVFSEPEKINCSYDFNRGLPIGRPMDNTTLYVVDEHCCLVPFGMPGELLIGGAGVAKGYLNLSLLTEDRFIDDVFQESEPKGRLYRTGDIVRSLSDGNLQFLGRKDNQVKIRGFRIEPGEIESVLNQHELIKQSVVIDLTNDQGETALVGYFVTEKNALSSSELRHYLAQKMPEYMVPSYFVPIKKVPLLPNGKIDRSALPVPDTVVEKKATYVGPRDETEKTLVEIWQEVLGVHPIGVTDDFFELGGHSLLAVRLCSQIQEKVNKKVTLSGLFQSLTIEKLARTITDEVWVPESSPAVCIQCVDFGKSLPPLFFIHILGTGLKFCRPMVKYLSPELPVYGLSVHLNEKDHFEEFSVEELATRYVREVRRIYPQGPFLFAGISFGGLIAFEMARKMSEDGEDIRMVALIDSILPEAFHKMTGKEGAHAHREKFRSEGVSYLIRKVLERARHEGFVMREKSSHCYSKILLQYYMVRDRVDRMPVSLYEFAARLQNDDALQKYHPKIYTGKVTLFKSRERFYGVSFIQDPLSGWGAFSSGGVEVIDCPGDHLGMLADPHVETLGMKLMQSIETCLHMARPIATSQTGEVVIRSVKRGESRLFRDISLRSIRESPDAFVATLDQVQHEPLTYWEQLLDFIVDSPLDTIFLACIDQRCIGFAAARIYSNDPYLTELRWMWVDRDFRGKGLGGSLLEKVIEWAQSRGSQKINLWVSESQNSAIQLYTSKGFVDTGDRGFLRPGSALHARKMIRDNADYLRHGG</sequence>
<dbReference type="Gene3D" id="3.30.559.30">
    <property type="entry name" value="Nonribosomal peptide synthetase, condensation domain"/>
    <property type="match status" value="1"/>
</dbReference>
<dbReference type="InterPro" id="IPR045851">
    <property type="entry name" value="AMP-bd_C_sf"/>
</dbReference>
<dbReference type="InterPro" id="IPR023213">
    <property type="entry name" value="CAT-like_dom_sf"/>
</dbReference>
<evidence type="ECO:0000256" key="3">
    <source>
        <dbReference type="ARBA" id="ARBA00022553"/>
    </source>
</evidence>
<dbReference type="NCBIfam" id="TIGR01733">
    <property type="entry name" value="AA-adenyl-dom"/>
    <property type="match status" value="2"/>
</dbReference>
<dbReference type="InterPro" id="IPR025110">
    <property type="entry name" value="AMP-bd_C"/>
</dbReference>
<dbReference type="EMBL" id="CP000492">
    <property type="protein sequence ID" value="ABL64603.1"/>
    <property type="molecule type" value="Genomic_DNA"/>
</dbReference>
<dbReference type="RefSeq" id="WP_011744436.1">
    <property type="nucleotide sequence ID" value="NC_008639.1"/>
</dbReference>
<dbReference type="Gene3D" id="3.30.559.10">
    <property type="entry name" value="Chloramphenicol acetyltransferase-like domain"/>
    <property type="match status" value="1"/>
</dbReference>
<dbReference type="InterPro" id="IPR010071">
    <property type="entry name" value="AA_adenyl_dom"/>
</dbReference>
<evidence type="ECO:0000256" key="1">
    <source>
        <dbReference type="ARBA" id="ARBA00001957"/>
    </source>
</evidence>
<dbReference type="SMART" id="SM00823">
    <property type="entry name" value="PKS_PP"/>
    <property type="match status" value="2"/>
</dbReference>
<evidence type="ECO:0000313" key="7">
    <source>
        <dbReference type="Proteomes" id="UP000008701"/>
    </source>
</evidence>
<dbReference type="Pfam" id="PF13193">
    <property type="entry name" value="AMP-binding_C"/>
    <property type="match status" value="2"/>
</dbReference>
<reference evidence="6 7" key="1">
    <citation type="submission" date="2006-12" db="EMBL/GenBank/DDBJ databases">
        <title>Complete sequence of Chlorobium phaeobacteroides DSM 266.</title>
        <authorList>
            <consortium name="US DOE Joint Genome Institute"/>
            <person name="Copeland A."/>
            <person name="Lucas S."/>
            <person name="Lapidus A."/>
            <person name="Barry K."/>
            <person name="Detter J.C."/>
            <person name="Glavina del Rio T."/>
            <person name="Hammon N."/>
            <person name="Israni S."/>
            <person name="Pitluck S."/>
            <person name="Goltsman E."/>
            <person name="Schmutz J."/>
            <person name="Larimer F."/>
            <person name="Land M."/>
            <person name="Hauser L."/>
            <person name="Mikhailova N."/>
            <person name="Li T."/>
            <person name="Overmann J."/>
            <person name="Bryant D.A."/>
            <person name="Richardson P."/>
        </authorList>
    </citation>
    <scope>NUCLEOTIDE SEQUENCE [LARGE SCALE GENOMIC DNA]</scope>
    <source>
        <strain evidence="6 7">DSM 266</strain>
    </source>
</reference>
<dbReference type="STRING" id="290317.Cpha266_0546"/>
<dbReference type="Pfam" id="PF00501">
    <property type="entry name" value="AMP-binding"/>
    <property type="match status" value="2"/>
</dbReference>
<dbReference type="SUPFAM" id="SSF47336">
    <property type="entry name" value="ACP-like"/>
    <property type="match status" value="2"/>
</dbReference>
<comment type="cofactor">
    <cofactor evidence="1">
        <name>pantetheine 4'-phosphate</name>
        <dbReference type="ChEBI" id="CHEBI:47942"/>
    </cofactor>
</comment>
<keyword evidence="3" id="KW-0597">Phosphoprotein</keyword>
<feature type="domain" description="Carrier" evidence="4">
    <location>
        <begin position="1608"/>
        <end position="1683"/>
    </location>
</feature>
<dbReference type="Gene3D" id="1.10.1200.10">
    <property type="entry name" value="ACP-like"/>
    <property type="match status" value="2"/>
</dbReference>
<dbReference type="InterPro" id="IPR001242">
    <property type="entry name" value="Condensation_dom"/>
</dbReference>
<protein>
    <submittedName>
        <fullName evidence="6">Amino acid adenylation domain</fullName>
    </submittedName>
</protein>
<dbReference type="eggNOG" id="COG1020">
    <property type="taxonomic scope" value="Bacteria"/>
</dbReference>
<dbReference type="CDD" id="cd19531">
    <property type="entry name" value="LCL_NRPS-like"/>
    <property type="match status" value="1"/>
</dbReference>
<dbReference type="CDD" id="cd05930">
    <property type="entry name" value="A_NRPS"/>
    <property type="match status" value="2"/>
</dbReference>
<evidence type="ECO:0000259" key="5">
    <source>
        <dbReference type="PROSITE" id="PS51186"/>
    </source>
</evidence>
<dbReference type="PROSITE" id="PS50075">
    <property type="entry name" value="CARRIER"/>
    <property type="match status" value="2"/>
</dbReference>
<gene>
    <name evidence="6" type="ordered locus">Cpha266_0546</name>
</gene>
<dbReference type="InterPro" id="IPR020806">
    <property type="entry name" value="PKS_PP-bd"/>
</dbReference>
<dbReference type="GO" id="GO:0016747">
    <property type="term" value="F:acyltransferase activity, transferring groups other than amino-acyl groups"/>
    <property type="evidence" value="ECO:0007669"/>
    <property type="project" value="InterPro"/>
</dbReference>
<dbReference type="Proteomes" id="UP000008701">
    <property type="component" value="Chromosome"/>
</dbReference>
<dbReference type="GO" id="GO:0031177">
    <property type="term" value="F:phosphopantetheine binding"/>
    <property type="evidence" value="ECO:0007669"/>
    <property type="project" value="InterPro"/>
</dbReference>
<dbReference type="Gene3D" id="3.40.50.1820">
    <property type="entry name" value="alpha/beta hydrolase"/>
    <property type="match status" value="1"/>
</dbReference>
<dbReference type="InterPro" id="IPR042099">
    <property type="entry name" value="ANL_N_sf"/>
</dbReference>
<dbReference type="GO" id="GO:0005737">
    <property type="term" value="C:cytoplasm"/>
    <property type="evidence" value="ECO:0007669"/>
    <property type="project" value="TreeGrafter"/>
</dbReference>
<dbReference type="Gene3D" id="3.40.630.30">
    <property type="match status" value="1"/>
</dbReference>
<dbReference type="SUPFAM" id="SSF55729">
    <property type="entry name" value="Acyl-CoA N-acyltransferases (Nat)"/>
    <property type="match status" value="1"/>
</dbReference>
<dbReference type="InterPro" id="IPR020845">
    <property type="entry name" value="AMP-binding_CS"/>
</dbReference>
<accession>A1BDX6</accession>
<dbReference type="PROSITE" id="PS00455">
    <property type="entry name" value="AMP_BINDING"/>
    <property type="match status" value="2"/>
</dbReference>
<dbReference type="Gene3D" id="3.40.50.12780">
    <property type="entry name" value="N-terminal domain of ligase-like"/>
    <property type="match status" value="1"/>
</dbReference>
<evidence type="ECO:0000259" key="4">
    <source>
        <dbReference type="PROSITE" id="PS50075"/>
    </source>
</evidence>
<dbReference type="SUPFAM" id="SSF52777">
    <property type="entry name" value="CoA-dependent acyltransferases"/>
    <property type="match status" value="2"/>
</dbReference>
<dbReference type="InterPro" id="IPR001031">
    <property type="entry name" value="Thioesterase"/>
</dbReference>
<dbReference type="Gene3D" id="3.30.300.30">
    <property type="match status" value="2"/>
</dbReference>
<dbReference type="ESTHER" id="chlpd-a1bdx6">
    <property type="family name" value="Thioesterase"/>
</dbReference>
<dbReference type="InterPro" id="IPR000873">
    <property type="entry name" value="AMP-dep_synth/lig_dom"/>
</dbReference>
<dbReference type="PROSITE" id="PS00012">
    <property type="entry name" value="PHOSPHOPANTETHEINE"/>
    <property type="match status" value="2"/>
</dbReference>
<dbReference type="FunFam" id="1.10.1200.10:FF:000016">
    <property type="entry name" value="Non-ribosomal peptide synthase"/>
    <property type="match status" value="1"/>
</dbReference>
<dbReference type="PANTHER" id="PTHR45527:SF1">
    <property type="entry name" value="FATTY ACID SYNTHASE"/>
    <property type="match status" value="1"/>
</dbReference>
<dbReference type="Pfam" id="PF00975">
    <property type="entry name" value="Thioesterase"/>
    <property type="match status" value="1"/>
</dbReference>
<proteinExistence type="predicted"/>
<dbReference type="Gene3D" id="2.30.38.10">
    <property type="entry name" value="Luciferase, Domain 3"/>
    <property type="match status" value="1"/>
</dbReference>
<dbReference type="Gene3D" id="3.40.50.980">
    <property type="match status" value="2"/>
</dbReference>
<keyword evidence="2" id="KW-0596">Phosphopantetheine</keyword>
<dbReference type="KEGG" id="cph:Cpha266_0546"/>
<dbReference type="FunFam" id="3.40.50.980:FF:000001">
    <property type="entry name" value="Non-ribosomal peptide synthetase"/>
    <property type="match status" value="2"/>
</dbReference>
<feature type="domain" description="Carrier" evidence="4">
    <location>
        <begin position="542"/>
        <end position="617"/>
    </location>
</feature>
<name>A1BDX6_CHLPD</name>
<dbReference type="InterPro" id="IPR000182">
    <property type="entry name" value="GNAT_dom"/>
</dbReference>
<dbReference type="HOGENOM" id="CLU_000022_0_9_10"/>
<dbReference type="Pfam" id="PF00668">
    <property type="entry name" value="Condensation"/>
    <property type="match status" value="1"/>
</dbReference>
<dbReference type="GO" id="GO:0044550">
    <property type="term" value="P:secondary metabolite biosynthetic process"/>
    <property type="evidence" value="ECO:0007669"/>
    <property type="project" value="UniProtKB-ARBA"/>
</dbReference>
<dbReference type="FunFam" id="3.30.300.30:FF:000010">
    <property type="entry name" value="Enterobactin synthetase component F"/>
    <property type="match status" value="1"/>
</dbReference>
<dbReference type="InterPro" id="IPR036736">
    <property type="entry name" value="ACP-like_sf"/>
</dbReference>
<dbReference type="SUPFAM" id="SSF53474">
    <property type="entry name" value="alpha/beta-Hydrolases"/>
    <property type="match status" value="1"/>
</dbReference>
<dbReference type="PANTHER" id="PTHR45527">
    <property type="entry name" value="NONRIBOSOMAL PEPTIDE SYNTHETASE"/>
    <property type="match status" value="1"/>
</dbReference>
<dbReference type="InterPro" id="IPR006162">
    <property type="entry name" value="Ppantetheine_attach_site"/>
</dbReference>
<dbReference type="InterPro" id="IPR029058">
    <property type="entry name" value="AB_hydrolase_fold"/>
</dbReference>
<dbReference type="Pfam" id="PF00583">
    <property type="entry name" value="Acetyltransf_1"/>
    <property type="match status" value="1"/>
</dbReference>
<dbReference type="FunFam" id="3.40.50.12780:FF:000012">
    <property type="entry name" value="Non-ribosomal peptide synthetase"/>
    <property type="match status" value="1"/>
</dbReference>
<feature type="domain" description="N-acetyltransferase" evidence="5">
    <location>
        <begin position="1996"/>
        <end position="2141"/>
    </location>
</feature>